<dbReference type="AlphaFoldDB" id="A0A9P4PXB0"/>
<dbReference type="Proteomes" id="UP000799764">
    <property type="component" value="Unassembled WGS sequence"/>
</dbReference>
<accession>A0A9P4PXB0</accession>
<protein>
    <submittedName>
        <fullName evidence="1">Uncharacterized protein</fullName>
    </submittedName>
</protein>
<keyword evidence="2" id="KW-1185">Reference proteome</keyword>
<sequence length="61" mass="6222">MLLTSAVGAVTGGLAALGIRTIGWGLTSTSHGKARTNVEYWATDVDGDGLGNDGYLDRDPG</sequence>
<organism evidence="1 2">
    <name type="scientific">Karstenula rhodostoma CBS 690.94</name>
    <dbReference type="NCBI Taxonomy" id="1392251"/>
    <lineage>
        <taxon>Eukaryota</taxon>
        <taxon>Fungi</taxon>
        <taxon>Dikarya</taxon>
        <taxon>Ascomycota</taxon>
        <taxon>Pezizomycotina</taxon>
        <taxon>Dothideomycetes</taxon>
        <taxon>Pleosporomycetidae</taxon>
        <taxon>Pleosporales</taxon>
        <taxon>Massarineae</taxon>
        <taxon>Didymosphaeriaceae</taxon>
        <taxon>Karstenula</taxon>
    </lineage>
</organism>
<comment type="caution">
    <text evidence="1">The sequence shown here is derived from an EMBL/GenBank/DDBJ whole genome shotgun (WGS) entry which is preliminary data.</text>
</comment>
<gene>
    <name evidence="1" type="ORF">P171DRAFT_426569</name>
</gene>
<evidence type="ECO:0000313" key="1">
    <source>
        <dbReference type="EMBL" id="KAF2452191.1"/>
    </source>
</evidence>
<dbReference type="EMBL" id="MU001492">
    <property type="protein sequence ID" value="KAF2452191.1"/>
    <property type="molecule type" value="Genomic_DNA"/>
</dbReference>
<name>A0A9P4PXB0_9PLEO</name>
<evidence type="ECO:0000313" key="2">
    <source>
        <dbReference type="Proteomes" id="UP000799764"/>
    </source>
</evidence>
<proteinExistence type="predicted"/>
<reference evidence="1" key="1">
    <citation type="journal article" date="2020" name="Stud. Mycol.">
        <title>101 Dothideomycetes genomes: a test case for predicting lifestyles and emergence of pathogens.</title>
        <authorList>
            <person name="Haridas S."/>
            <person name="Albert R."/>
            <person name="Binder M."/>
            <person name="Bloem J."/>
            <person name="Labutti K."/>
            <person name="Salamov A."/>
            <person name="Andreopoulos B."/>
            <person name="Baker S."/>
            <person name="Barry K."/>
            <person name="Bills G."/>
            <person name="Bluhm B."/>
            <person name="Cannon C."/>
            <person name="Castanera R."/>
            <person name="Culley D."/>
            <person name="Daum C."/>
            <person name="Ezra D."/>
            <person name="Gonzalez J."/>
            <person name="Henrissat B."/>
            <person name="Kuo A."/>
            <person name="Liang C."/>
            <person name="Lipzen A."/>
            <person name="Lutzoni F."/>
            <person name="Magnuson J."/>
            <person name="Mondo S."/>
            <person name="Nolan M."/>
            <person name="Ohm R."/>
            <person name="Pangilinan J."/>
            <person name="Park H.-J."/>
            <person name="Ramirez L."/>
            <person name="Alfaro M."/>
            <person name="Sun H."/>
            <person name="Tritt A."/>
            <person name="Yoshinaga Y."/>
            <person name="Zwiers L.-H."/>
            <person name="Turgeon B."/>
            <person name="Goodwin S."/>
            <person name="Spatafora J."/>
            <person name="Crous P."/>
            <person name="Grigoriev I."/>
        </authorList>
    </citation>
    <scope>NUCLEOTIDE SEQUENCE</scope>
    <source>
        <strain evidence="1">CBS 690.94</strain>
    </source>
</reference>